<dbReference type="EMBL" id="JAQOWY010000074">
    <property type="protein sequence ID" value="KAK1852436.1"/>
    <property type="molecule type" value="Genomic_DNA"/>
</dbReference>
<proteinExistence type="predicted"/>
<sequence>MKQEKRNAIKKTEGDESGSEASTKVETTQTGSRKLMLPCLVCQDLSAMTDAGSKRLSRYLLCGVPVVSSPLTRPEIHTLRPDGPGFMLDGMCGVPR</sequence>
<gene>
    <name evidence="2" type="ORF">CCHR01_04881</name>
</gene>
<feature type="compositionally biased region" description="Basic and acidic residues" evidence="1">
    <location>
        <begin position="1"/>
        <end position="14"/>
    </location>
</feature>
<dbReference type="AlphaFoldDB" id="A0AAD9EPZ4"/>
<evidence type="ECO:0000313" key="2">
    <source>
        <dbReference type="EMBL" id="KAK1852436.1"/>
    </source>
</evidence>
<keyword evidence="3" id="KW-1185">Reference proteome</keyword>
<feature type="compositionally biased region" description="Polar residues" evidence="1">
    <location>
        <begin position="19"/>
        <end position="31"/>
    </location>
</feature>
<feature type="region of interest" description="Disordered" evidence="1">
    <location>
        <begin position="1"/>
        <end position="31"/>
    </location>
</feature>
<dbReference type="Proteomes" id="UP001243330">
    <property type="component" value="Unassembled WGS sequence"/>
</dbReference>
<comment type="caution">
    <text evidence="2">The sequence shown here is derived from an EMBL/GenBank/DDBJ whole genome shotgun (WGS) entry which is preliminary data.</text>
</comment>
<accession>A0AAD9EPZ4</accession>
<protein>
    <submittedName>
        <fullName evidence="2">Uncharacterized protein</fullName>
    </submittedName>
</protein>
<evidence type="ECO:0000313" key="3">
    <source>
        <dbReference type="Proteomes" id="UP001243330"/>
    </source>
</evidence>
<evidence type="ECO:0000256" key="1">
    <source>
        <dbReference type="SAM" id="MobiDB-lite"/>
    </source>
</evidence>
<reference evidence="2" key="1">
    <citation type="submission" date="2023-01" db="EMBL/GenBank/DDBJ databases">
        <title>Colletotrichum chrysophilum M932 genome sequence.</title>
        <authorList>
            <person name="Baroncelli R."/>
        </authorList>
    </citation>
    <scope>NUCLEOTIDE SEQUENCE</scope>
    <source>
        <strain evidence="2">M932</strain>
    </source>
</reference>
<organism evidence="2 3">
    <name type="scientific">Colletotrichum chrysophilum</name>
    <dbReference type="NCBI Taxonomy" id="1836956"/>
    <lineage>
        <taxon>Eukaryota</taxon>
        <taxon>Fungi</taxon>
        <taxon>Dikarya</taxon>
        <taxon>Ascomycota</taxon>
        <taxon>Pezizomycotina</taxon>
        <taxon>Sordariomycetes</taxon>
        <taxon>Hypocreomycetidae</taxon>
        <taxon>Glomerellales</taxon>
        <taxon>Glomerellaceae</taxon>
        <taxon>Colletotrichum</taxon>
        <taxon>Colletotrichum gloeosporioides species complex</taxon>
    </lineage>
</organism>
<name>A0AAD9EPZ4_9PEZI</name>